<evidence type="ECO:0000313" key="3">
    <source>
        <dbReference type="Proteomes" id="UP000308197"/>
    </source>
</evidence>
<dbReference type="Pfam" id="PF12937">
    <property type="entry name" value="F-box-like"/>
    <property type="match status" value="1"/>
</dbReference>
<evidence type="ECO:0000313" key="2">
    <source>
        <dbReference type="EMBL" id="TFK86415.1"/>
    </source>
</evidence>
<evidence type="ECO:0000259" key="1">
    <source>
        <dbReference type="Pfam" id="PF12937"/>
    </source>
</evidence>
<accession>A0A5C3P9P4</accession>
<dbReference type="EMBL" id="ML211200">
    <property type="protein sequence ID" value="TFK86415.1"/>
    <property type="molecule type" value="Genomic_DNA"/>
</dbReference>
<dbReference type="SUPFAM" id="SSF52047">
    <property type="entry name" value="RNI-like"/>
    <property type="match status" value="1"/>
</dbReference>
<dbReference type="Gene3D" id="1.20.1280.50">
    <property type="match status" value="1"/>
</dbReference>
<dbReference type="InterPro" id="IPR001810">
    <property type="entry name" value="F-box_dom"/>
</dbReference>
<organism evidence="2 3">
    <name type="scientific">Polyporus arcularius HHB13444</name>
    <dbReference type="NCBI Taxonomy" id="1314778"/>
    <lineage>
        <taxon>Eukaryota</taxon>
        <taxon>Fungi</taxon>
        <taxon>Dikarya</taxon>
        <taxon>Basidiomycota</taxon>
        <taxon>Agaricomycotina</taxon>
        <taxon>Agaricomycetes</taxon>
        <taxon>Polyporales</taxon>
        <taxon>Polyporaceae</taxon>
        <taxon>Polyporus</taxon>
    </lineage>
</organism>
<dbReference type="InParanoid" id="A0A5C3P9P4"/>
<protein>
    <recommendedName>
        <fullName evidence="1">F-box domain-containing protein</fullName>
    </recommendedName>
</protein>
<feature type="domain" description="F-box" evidence="1">
    <location>
        <begin position="25"/>
        <end position="87"/>
    </location>
</feature>
<gene>
    <name evidence="2" type="ORF">K466DRAFT_663769</name>
</gene>
<proteinExistence type="predicted"/>
<dbReference type="Proteomes" id="UP000308197">
    <property type="component" value="Unassembled WGS sequence"/>
</dbReference>
<name>A0A5C3P9P4_9APHY</name>
<sequence>MLRPFRATHLSRVALLRAANALAPINILPREVLVDVFSILAASPPPDEDEDQRWQEPDGDLKWLAVTEVCHHWYDIARHTPTLWQVIDVYTNVEWLKLCFERSVDVPLDIRFHDRDAAEDAQDIVIRHASRISKLYVLPGEDCSSLGWLHYLRKIPLPLLKEFNVVGGPGLRVDRTCHPALEIFRAATSDVAWNSIPVEHLRVLDLEMSMPSFKDRVPNLDAFLRILGSFQKLEYLDLNFSIPVGDLLAARQPGYWDSSLLIHLPRLHKLRFSSNHSSHVECDVLAVLSHLRLARSTSVDIWMGLEDFENFRGLPGLLPQDSNNFPFLLDATSASIHHGTQKVVFTVRVDSGATLSVRYEMVAGGLMKDAYSPDDALFHLCTLFSKAQITRLNIPCPARRETFVGAFRTLSGLQLLTVSLGGRKRDLVRFLPALSADSGRYDGGVVLPALRGLDLTQVSWKETMLEDLANCLRTRAARNAAKLSVLRIEVAPGKNVPNDEDLEDMLDELAPFVEDYGHLECHNGL</sequence>
<dbReference type="STRING" id="1314778.A0A5C3P9P4"/>
<reference evidence="2 3" key="1">
    <citation type="journal article" date="2019" name="Nat. Ecol. Evol.">
        <title>Megaphylogeny resolves global patterns of mushroom evolution.</title>
        <authorList>
            <person name="Varga T."/>
            <person name="Krizsan K."/>
            <person name="Foldi C."/>
            <person name="Dima B."/>
            <person name="Sanchez-Garcia M."/>
            <person name="Sanchez-Ramirez S."/>
            <person name="Szollosi G.J."/>
            <person name="Szarkandi J.G."/>
            <person name="Papp V."/>
            <person name="Albert L."/>
            <person name="Andreopoulos W."/>
            <person name="Angelini C."/>
            <person name="Antonin V."/>
            <person name="Barry K.W."/>
            <person name="Bougher N.L."/>
            <person name="Buchanan P."/>
            <person name="Buyck B."/>
            <person name="Bense V."/>
            <person name="Catcheside P."/>
            <person name="Chovatia M."/>
            <person name="Cooper J."/>
            <person name="Damon W."/>
            <person name="Desjardin D."/>
            <person name="Finy P."/>
            <person name="Geml J."/>
            <person name="Haridas S."/>
            <person name="Hughes K."/>
            <person name="Justo A."/>
            <person name="Karasinski D."/>
            <person name="Kautmanova I."/>
            <person name="Kiss B."/>
            <person name="Kocsube S."/>
            <person name="Kotiranta H."/>
            <person name="LaButti K.M."/>
            <person name="Lechner B.E."/>
            <person name="Liimatainen K."/>
            <person name="Lipzen A."/>
            <person name="Lukacs Z."/>
            <person name="Mihaltcheva S."/>
            <person name="Morgado L.N."/>
            <person name="Niskanen T."/>
            <person name="Noordeloos M.E."/>
            <person name="Ohm R.A."/>
            <person name="Ortiz-Santana B."/>
            <person name="Ovrebo C."/>
            <person name="Racz N."/>
            <person name="Riley R."/>
            <person name="Savchenko A."/>
            <person name="Shiryaev A."/>
            <person name="Soop K."/>
            <person name="Spirin V."/>
            <person name="Szebenyi C."/>
            <person name="Tomsovsky M."/>
            <person name="Tulloss R.E."/>
            <person name="Uehling J."/>
            <person name="Grigoriev I.V."/>
            <person name="Vagvolgyi C."/>
            <person name="Papp T."/>
            <person name="Martin F.M."/>
            <person name="Miettinen O."/>
            <person name="Hibbett D.S."/>
            <person name="Nagy L.G."/>
        </authorList>
    </citation>
    <scope>NUCLEOTIDE SEQUENCE [LARGE SCALE GENOMIC DNA]</scope>
    <source>
        <strain evidence="2 3">HHB13444</strain>
    </source>
</reference>
<keyword evidence="3" id="KW-1185">Reference proteome</keyword>
<dbReference type="AlphaFoldDB" id="A0A5C3P9P4"/>